<protein>
    <submittedName>
        <fullName evidence="1">SdrD B-like domain-containing protein</fullName>
    </submittedName>
</protein>
<comment type="caution">
    <text evidence="1">The sequence shown here is derived from an EMBL/GenBank/DDBJ whole genome shotgun (WGS) entry which is preliminary data.</text>
</comment>
<dbReference type="EMBL" id="JAWDIE010000011">
    <property type="protein sequence ID" value="MEJ7138451.1"/>
    <property type="molecule type" value="Genomic_DNA"/>
</dbReference>
<reference evidence="1" key="1">
    <citation type="submission" date="2023-10" db="EMBL/GenBank/DDBJ databases">
        <title>Amphibacter perezi, gen. nov., sp. nov. a novel taxa of the family Comamonadaceae, class Betaproteobacteria isolated from the skin microbiota of Pelophylax perezi from different populations.</title>
        <authorList>
            <person name="Costa S."/>
            <person name="Proenca D.N."/>
            <person name="Lopes I."/>
            <person name="Morais P.V."/>
        </authorList>
    </citation>
    <scope>NUCLEOTIDE SEQUENCE</scope>
    <source>
        <strain evidence="1">SL12-8</strain>
    </source>
</reference>
<evidence type="ECO:0000313" key="2">
    <source>
        <dbReference type="Proteomes" id="UP001364695"/>
    </source>
</evidence>
<accession>A0ACC6P2G8</accession>
<keyword evidence="2" id="KW-1185">Reference proteome</keyword>
<organism evidence="1 2">
    <name type="scientific">Amphibiibacter pelophylacis</name>
    <dbReference type="NCBI Taxonomy" id="1799477"/>
    <lineage>
        <taxon>Bacteria</taxon>
        <taxon>Pseudomonadati</taxon>
        <taxon>Pseudomonadota</taxon>
        <taxon>Betaproteobacteria</taxon>
        <taxon>Burkholderiales</taxon>
        <taxon>Sphaerotilaceae</taxon>
        <taxon>Amphibiibacter</taxon>
    </lineage>
</organism>
<sequence>MATILSNLVSNSPELTITRNSDGSFTLTHPYGVERINADGSGTYERNALYVSLPEPDYYKNADGTPRLTPAGTPDYIPQASYAFTAVLRDTDTGMTRNAPQTLKIVATDDLPSVTGNLGGTVASTAANPVLAGQITVQDPDIKDGKAYQNGTRAASGIIGKYGSLNIDADGHWQYTLNKNNAEVKALGPQGVLTDTLAVTAGDGKTQIPITINVRETLPTTVLNGASVTFTEDTPPYAQSGVLTGTDANGGKIVFPVGSQSSEFGTFTLAASGAWTYTLKNDGADVQSLRAGEELTETIQISAGGATANVVVTIAGVNDVPTVTGVRTAVVTENNGSGVVKAEGQIVVTDKDLDESGVTAGTYTGQYGTVVLGADGRWVYTLDQSKPAVTGLNDGARLTDTIVVRTLDGTPVDVVVDINGRSVTAPPPTPTPALGSLSGLVWSDTSGDGIRQTGENGIAAVGVELRNAAGALLASTTTDASGQYSFGNLAAGQYVVDFRESSAALNGLRLVAANQGSDTTRNSDATNTSWNATGVLTLAAGQTLSHIDAGYAPVANAGVSGVLWADTNGDGVHQAGETAGVAGVSAVLRKDSDNSVVATTTTGANGAYSFSGVAAGRYYVDFDAKSPALAGKVFSAATAGDAASNNDVQNAGGETSHFTLGSSQQLAHVDGAVRAVVAAATFVEDAPPYTQSGKLPGTNAAGETLVFPASSAPGDYGTITLKTDGSWSYTLDNTAAAVQSLAEGDEIKEVYTIGEGATATDITITIRGSNDAPVVSGNQAASLSANHGSSAVKAEGTVRVTDADHDQSGVKAGSYTGQYGALALDATGHWVYTLDQSKAAIAALASGQKVTDSVAYQTLDGTRETIAITIEGAKLGVTVAEQSALKTVVGSEDTALTLGWSQFGVGGDGSALGIKVVSLPADGALQLGGSAVTAGTVISRADIDAGKLKFVPDANESGIDAFATPGVGNLKNDYAQFRFAGSDGVTLTAERTLTVDIRPVTDAPVWIAPSAESVLPPAAGTVLYTENLADGQAQGWRSYKSATPATTERTEIAPESAYLGGTGTRPLIEVESDPGVNVLGTTLVTDPGAVYTFSLDYAARKGAETGGDSKLAFYVNGVERGVMDTQSTTLTPFKFTFTGTGSDLLEFRSANANGAGGLVSNFKLVAGSGDLPAPQPVTRLVTSEDFEDGQAQGWTAYKLGTPGTPEAVEIGPQSSYLGGSSTNKVLEVESTAGVNTLGRTFQTVAGADYRISLDYAARQGFENTSKLSVYVNGVEKAVMDTHSASWKNFEVSFKGTGSDLVELRSADANSVGGVVDNIRLYTSDPATAGSALPSSTLTYTGDGTQANPATLSVQGTPPLKVPVGLVGSVDADGSETQKIILKGLEPGYGLADNQGHSYLVPPEGVNLVVYNSRDTTGGNWDLGSLRIIPPADKLGTLHLVFEATSQDVGDAVKTTPYYVNLNWSEVPTSSVSGVVWVDSNEDKVRQAGESGVAGVVAQLRAVNADGSLGAIVATTTTGANGEYSFTQQKSGHYLVDFDESKLPAGARFVPGGDTDIRDTSNSGHTYAFDLTQGQALKNFDAAVKPQGATLSGSVWNDANGDGIRQSGEAGIAGVTVDVRVAGTTNSVATAVTDASGNYSFSDIRPGKFFVDFDETSAALRGKGFTQSHVGSNTAVDSDVVNPGAGWTSELTLNSGDTVQHIDAGARPSAVTGRLWHDANLDGQQNSGEAGLGGVQVALYATDAAGNAINRLVATTTTGADGTYSFGNVPTGRYFVDVNESQLPSGYRLSAGGDSSLRDNSNSGWSKPFDFTAGQTMILNASARTGGVTVSGHLADQQNGNYALVNCLVQLYVKDSRGEYAIASTRADAHGDYAFKGVITEPGNYYVKFNADGSYGGSNAGKAVMWDTHNSGSSDSVGGDGWRVGWGSVFTVTQFAINNTSETVVRADGTMYRSSPIAIDLNDDGHINTVGVDYGSEHRFDLLGTGDKVHSGWLAKGDGFLVIDTNHNGQIDSVHEMFGGAIGQGFATLARYDSNGDGYINIHDKDFGAFKVWVDANGDRITEPGELKTLAEVGIVALKVSYEIDPSNDGHGNVVIEKSTAILANGHELLMGDVYFQVDSGTLSVTNLAALAESSAASAAHVATLGAAEQAAIQQGIADAAAGRATEGDAHPAAQTPPHGSLHLADLLPAAGEGHLDFSKLLPAGPGAEGNPAIRDTAAPAPGESSPHAALTPALDADQLVLAELTRLGQHLKAEQQHA</sequence>
<gene>
    <name evidence="1" type="ORF">RV045_08405</name>
</gene>
<proteinExistence type="predicted"/>
<name>A0ACC6P2G8_9BURK</name>
<dbReference type="Proteomes" id="UP001364695">
    <property type="component" value="Unassembled WGS sequence"/>
</dbReference>
<evidence type="ECO:0000313" key="1">
    <source>
        <dbReference type="EMBL" id="MEJ7138451.1"/>
    </source>
</evidence>